<protein>
    <recommendedName>
        <fullName evidence="5">DUF541 domain-containing protein</fullName>
    </recommendedName>
</protein>
<feature type="chain" id="PRO_5012009086" description="DUF541 domain-containing protein" evidence="2">
    <location>
        <begin position="25"/>
        <end position="229"/>
    </location>
</feature>
<dbReference type="Gene3D" id="3.30.70.2970">
    <property type="entry name" value="Protein of unknown function (DUF541), domain 2"/>
    <property type="match status" value="1"/>
</dbReference>
<evidence type="ECO:0000256" key="2">
    <source>
        <dbReference type="SAM" id="SignalP"/>
    </source>
</evidence>
<gene>
    <name evidence="3" type="ORF">B0T45_00865</name>
</gene>
<evidence type="ECO:0000313" key="4">
    <source>
        <dbReference type="Proteomes" id="UP000192721"/>
    </source>
</evidence>
<comment type="caution">
    <text evidence="3">The sequence shown here is derived from an EMBL/GenBank/DDBJ whole genome shotgun (WGS) entry which is preliminary data.</text>
</comment>
<organism evidence="3 4">
    <name type="scientific">Chromobacterium haemolyticum</name>
    <dbReference type="NCBI Taxonomy" id="394935"/>
    <lineage>
        <taxon>Bacteria</taxon>
        <taxon>Pseudomonadati</taxon>
        <taxon>Pseudomonadota</taxon>
        <taxon>Betaproteobacteria</taxon>
        <taxon>Neisseriales</taxon>
        <taxon>Chromobacteriaceae</taxon>
        <taxon>Chromobacterium</taxon>
    </lineage>
</organism>
<feature type="signal peptide" evidence="2">
    <location>
        <begin position="1"/>
        <end position="24"/>
    </location>
</feature>
<dbReference type="PANTHER" id="PTHR34387">
    <property type="entry name" value="SLR1258 PROTEIN"/>
    <property type="match status" value="1"/>
</dbReference>
<dbReference type="RefSeq" id="WP_081554293.1">
    <property type="nucleotide sequence ID" value="NZ_MUKV01000001.1"/>
</dbReference>
<feature type="region of interest" description="Disordered" evidence="1">
    <location>
        <begin position="206"/>
        <end position="229"/>
    </location>
</feature>
<proteinExistence type="predicted"/>
<dbReference type="Pfam" id="PF04402">
    <property type="entry name" value="SIMPL"/>
    <property type="match status" value="1"/>
</dbReference>
<name>A0A1W0DBH4_9NEIS</name>
<dbReference type="GO" id="GO:0006974">
    <property type="term" value="P:DNA damage response"/>
    <property type="evidence" value="ECO:0007669"/>
    <property type="project" value="TreeGrafter"/>
</dbReference>
<dbReference type="InterPro" id="IPR052022">
    <property type="entry name" value="26kDa_periplasmic_antigen"/>
</dbReference>
<dbReference type="InterPro" id="IPR007497">
    <property type="entry name" value="SIMPL/DUF541"/>
</dbReference>
<dbReference type="AlphaFoldDB" id="A0A1W0DBH4"/>
<keyword evidence="2" id="KW-0732">Signal</keyword>
<evidence type="ECO:0000313" key="3">
    <source>
        <dbReference type="EMBL" id="OQS44182.1"/>
    </source>
</evidence>
<dbReference type="Proteomes" id="UP000192721">
    <property type="component" value="Unassembled WGS sequence"/>
</dbReference>
<accession>A0A1W0DBH4</accession>
<feature type="compositionally biased region" description="Polar residues" evidence="1">
    <location>
        <begin position="213"/>
        <end position="222"/>
    </location>
</feature>
<evidence type="ECO:0000256" key="1">
    <source>
        <dbReference type="SAM" id="MobiDB-lite"/>
    </source>
</evidence>
<reference evidence="3 4" key="1">
    <citation type="submission" date="2017-02" db="EMBL/GenBank/DDBJ databases">
        <title>Chromobacterium haemolyticum H5244.</title>
        <authorList>
            <person name="Gulvik C.A."/>
        </authorList>
    </citation>
    <scope>NUCLEOTIDE SEQUENCE [LARGE SCALE GENOMIC DNA]</scope>
    <source>
        <strain evidence="3 4">H5244</strain>
    </source>
</reference>
<evidence type="ECO:0008006" key="5">
    <source>
        <dbReference type="Google" id="ProtNLM"/>
    </source>
</evidence>
<dbReference type="EMBL" id="MUKV01000001">
    <property type="protein sequence ID" value="OQS44182.1"/>
    <property type="molecule type" value="Genomic_DNA"/>
</dbReference>
<sequence>MNKQTLLLASLGTLLAVSAAPALADATQLNLSASAQREVPNDQISATFYQQLSNAQPAVLADRLNKAAAQGIALGRTYTKVQLSSGGYNTWPNYDKNGKIQGWQGRVEIQLKSRDFAQAAELMAKLQQNLLLQGLQFSVSDQARKEAEQSMLPEAIANLEAQAKIAAKAIGKNVSNIKELDIGSQSPIFRPPMMMKAAGMAANAEVAQPDLQPGQSQLQLQVSGKVELK</sequence>
<dbReference type="Gene3D" id="3.30.110.170">
    <property type="entry name" value="Protein of unknown function (DUF541), domain 1"/>
    <property type="match status" value="1"/>
</dbReference>
<dbReference type="PANTHER" id="PTHR34387:SF1">
    <property type="entry name" value="PERIPLASMIC IMMUNOGENIC PROTEIN"/>
    <property type="match status" value="1"/>
</dbReference>